<reference evidence="2" key="1">
    <citation type="submission" date="2018-12" db="EMBL/GenBank/DDBJ databases">
        <authorList>
            <person name="Syme R.A."/>
            <person name="Farfan-Caceres L."/>
            <person name="Lichtenzveig J."/>
        </authorList>
    </citation>
    <scope>NUCLEOTIDE SEQUENCE</scope>
    <source>
        <strain evidence="2">Al4</strain>
    </source>
</reference>
<feature type="transmembrane region" description="Helical" evidence="1">
    <location>
        <begin position="314"/>
        <end position="337"/>
    </location>
</feature>
<accession>A0A8H7JCJ1</accession>
<sequence>MGLGKQQKRMHTVVELKSEIRVGRERGPSAMMDLREKIVKPVSVESFRMPSLKSASQRQARRRIRGIRTAFDHKAHNKTNVYISSTCIVIYYHVLPTGQNAMEPFDHDWWIRATCRAKYSHLESTSPTDQTVWCTIAITVFTILLELLAHSNCRSVSCGNYDPRISPESRSKEAPIDPFLHSCDDAEPCPSQQVHNSNLNEQNYSTRIRDYLSLPTLTLLRLVASTLLLLAVLAAFCIRILDAITTPTLQEECIPVIHPVPPNWVIIWLLNIFPLISSCSAFVLVVYNTVLTWRAEKLGHEPRQARCVWPLGKLFATILLAITVLTASLMLVARFIMMAVMGLRGRLGKFMGTTWEQSEMATMTGDVEMHDEVRDSGIGNTNMEIDDEDIANGYGQRSSAYEQLHRGFMEFCRRE</sequence>
<evidence type="ECO:0000256" key="1">
    <source>
        <dbReference type="SAM" id="Phobius"/>
    </source>
</evidence>
<keyword evidence="3" id="KW-1185">Reference proteome</keyword>
<name>A0A8H7JCJ1_9PLEO</name>
<protein>
    <submittedName>
        <fullName evidence="2">Uncharacterized protein</fullName>
    </submittedName>
</protein>
<keyword evidence="1" id="KW-0472">Membrane</keyword>
<evidence type="ECO:0000313" key="2">
    <source>
        <dbReference type="EMBL" id="KAF9701086.1"/>
    </source>
</evidence>
<reference evidence="2" key="2">
    <citation type="submission" date="2020-09" db="EMBL/GenBank/DDBJ databases">
        <title>Reference genome assembly for Australian Ascochyta lentis isolate Al4.</title>
        <authorList>
            <person name="Lee R.C."/>
            <person name="Farfan-Caceres L.M."/>
            <person name="Debler J.W."/>
            <person name="Williams A.H."/>
            <person name="Henares B.M."/>
        </authorList>
    </citation>
    <scope>NUCLEOTIDE SEQUENCE</scope>
    <source>
        <strain evidence="2">Al4</strain>
    </source>
</reference>
<feature type="transmembrane region" description="Helical" evidence="1">
    <location>
        <begin position="219"/>
        <end position="241"/>
    </location>
</feature>
<comment type="caution">
    <text evidence="2">The sequence shown here is derived from an EMBL/GenBank/DDBJ whole genome shotgun (WGS) entry which is preliminary data.</text>
</comment>
<evidence type="ECO:0000313" key="3">
    <source>
        <dbReference type="Proteomes" id="UP000651452"/>
    </source>
</evidence>
<organism evidence="2 3">
    <name type="scientific">Ascochyta lentis</name>
    <dbReference type="NCBI Taxonomy" id="205686"/>
    <lineage>
        <taxon>Eukaryota</taxon>
        <taxon>Fungi</taxon>
        <taxon>Dikarya</taxon>
        <taxon>Ascomycota</taxon>
        <taxon>Pezizomycotina</taxon>
        <taxon>Dothideomycetes</taxon>
        <taxon>Pleosporomycetidae</taxon>
        <taxon>Pleosporales</taxon>
        <taxon>Pleosporineae</taxon>
        <taxon>Didymellaceae</taxon>
        <taxon>Ascochyta</taxon>
    </lineage>
</organism>
<dbReference type="AlphaFoldDB" id="A0A8H7JCJ1"/>
<feature type="transmembrane region" description="Helical" evidence="1">
    <location>
        <begin position="265"/>
        <end position="293"/>
    </location>
</feature>
<gene>
    <name evidence="2" type="ORF">EKO04_001044</name>
</gene>
<keyword evidence="1" id="KW-1133">Transmembrane helix</keyword>
<proteinExistence type="predicted"/>
<dbReference type="EMBL" id="RZGK01000002">
    <property type="protein sequence ID" value="KAF9701086.1"/>
    <property type="molecule type" value="Genomic_DNA"/>
</dbReference>
<keyword evidence="1" id="KW-0812">Transmembrane</keyword>
<dbReference type="Proteomes" id="UP000651452">
    <property type="component" value="Unassembled WGS sequence"/>
</dbReference>